<dbReference type="Proteomes" id="UP001548189">
    <property type="component" value="Unassembled WGS sequence"/>
</dbReference>
<dbReference type="InterPro" id="IPR013762">
    <property type="entry name" value="Integrase-like_cat_sf"/>
</dbReference>
<keyword evidence="1" id="KW-0233">DNA recombination</keyword>
<reference evidence="2 3" key="1">
    <citation type="submission" date="2024-06" db="EMBL/GenBank/DDBJ databases">
        <authorList>
            <person name="Li F."/>
        </authorList>
    </citation>
    <scope>NUCLEOTIDE SEQUENCE [LARGE SCALE GENOMIC DNA]</scope>
    <source>
        <strain evidence="2 3">GXAS 311</strain>
    </source>
</reference>
<evidence type="ECO:0008006" key="4">
    <source>
        <dbReference type="Google" id="ProtNLM"/>
    </source>
</evidence>
<evidence type="ECO:0000256" key="1">
    <source>
        <dbReference type="ARBA" id="ARBA00023172"/>
    </source>
</evidence>
<organism evidence="2 3">
    <name type="scientific">Aliikangiella maris</name>
    <dbReference type="NCBI Taxonomy" id="3162458"/>
    <lineage>
        <taxon>Bacteria</taxon>
        <taxon>Pseudomonadati</taxon>
        <taxon>Pseudomonadota</taxon>
        <taxon>Gammaproteobacteria</taxon>
        <taxon>Oceanospirillales</taxon>
        <taxon>Pleioneaceae</taxon>
        <taxon>Aliikangiella</taxon>
    </lineage>
</organism>
<protein>
    <recommendedName>
        <fullName evidence="4">Tyrosine-type recombinase/integrase</fullName>
    </recommendedName>
</protein>
<dbReference type="EMBL" id="JBEVCJ010000032">
    <property type="protein sequence ID" value="MET1257009.1"/>
    <property type="molecule type" value="Genomic_DNA"/>
</dbReference>
<dbReference type="RefSeq" id="WP_353897592.1">
    <property type="nucleotide sequence ID" value="NZ_JBEVCJ010000032.1"/>
</dbReference>
<dbReference type="InterPro" id="IPR011010">
    <property type="entry name" value="DNA_brk_join_enz"/>
</dbReference>
<proteinExistence type="predicted"/>
<name>A0ABV2BYJ3_9GAMM</name>
<accession>A0ABV2BYJ3</accession>
<dbReference type="Gene3D" id="1.10.443.10">
    <property type="entry name" value="Intergrase catalytic core"/>
    <property type="match status" value="1"/>
</dbReference>
<gene>
    <name evidence="2" type="ORF">ABVT43_17840</name>
</gene>
<sequence length="63" mass="7234">MNSQQKTKRLTQVRNKIRALNYSLQTEKTVQELLGHSDVRTAQIYTHVLNRNPTGTLSPLDNL</sequence>
<keyword evidence="3" id="KW-1185">Reference proteome</keyword>
<comment type="caution">
    <text evidence="2">The sequence shown here is derived from an EMBL/GenBank/DDBJ whole genome shotgun (WGS) entry which is preliminary data.</text>
</comment>
<evidence type="ECO:0000313" key="3">
    <source>
        <dbReference type="Proteomes" id="UP001548189"/>
    </source>
</evidence>
<dbReference type="SUPFAM" id="SSF56349">
    <property type="entry name" value="DNA breaking-rejoining enzymes"/>
    <property type="match status" value="1"/>
</dbReference>
<evidence type="ECO:0000313" key="2">
    <source>
        <dbReference type="EMBL" id="MET1257009.1"/>
    </source>
</evidence>